<comment type="caution">
    <text evidence="2">The sequence shown here is derived from an EMBL/GenBank/DDBJ whole genome shotgun (WGS) entry which is preliminary data.</text>
</comment>
<proteinExistence type="predicted"/>
<dbReference type="EMBL" id="CACVBM020001058">
    <property type="protein sequence ID" value="CAA7027603.1"/>
    <property type="molecule type" value="Genomic_DNA"/>
</dbReference>
<protein>
    <recommendedName>
        <fullName evidence="1">Reverse transcriptase domain-containing protein</fullName>
    </recommendedName>
</protein>
<organism evidence="2 3">
    <name type="scientific">Microthlaspi erraticum</name>
    <dbReference type="NCBI Taxonomy" id="1685480"/>
    <lineage>
        <taxon>Eukaryota</taxon>
        <taxon>Viridiplantae</taxon>
        <taxon>Streptophyta</taxon>
        <taxon>Embryophyta</taxon>
        <taxon>Tracheophyta</taxon>
        <taxon>Spermatophyta</taxon>
        <taxon>Magnoliopsida</taxon>
        <taxon>eudicotyledons</taxon>
        <taxon>Gunneridae</taxon>
        <taxon>Pentapetalae</taxon>
        <taxon>rosids</taxon>
        <taxon>malvids</taxon>
        <taxon>Brassicales</taxon>
        <taxon>Brassicaceae</taxon>
        <taxon>Coluteocarpeae</taxon>
        <taxon>Microthlaspi</taxon>
    </lineage>
</organism>
<evidence type="ECO:0000259" key="1">
    <source>
        <dbReference type="Pfam" id="PF00078"/>
    </source>
</evidence>
<gene>
    <name evidence="2" type="ORF">MERR_LOCUS14838</name>
</gene>
<sequence length="285" mass="31829">MVVRRCLPARAVWSCAAYGCKTSDWSTAGRCFPGRYVSSAVRSGDGVSGHWPIMGWMFLGRPFHTVWTLFLVNYSYLVNDRAHGAIIPERGIRQGDPLSPYLFILCGEVLSGLCRKAQLNGRLPGIKVARRCPPVNHLLFADDPMFFCKASRRNCDALVNILKNYETASGQKINVEKSSITFANKTNGETKTMAKEILGIAKTGGQGNYLGLPEHFGRRKKDLFSIIVDRIRNRLVSWSTKFLSGAGKMTMLKSVLSAIPTYTMSCFKLSKSLCKRIQSVMTHFW</sequence>
<evidence type="ECO:0000313" key="3">
    <source>
        <dbReference type="Proteomes" id="UP000467841"/>
    </source>
</evidence>
<keyword evidence="3" id="KW-1185">Reference proteome</keyword>
<reference evidence="2" key="1">
    <citation type="submission" date="2020-01" db="EMBL/GenBank/DDBJ databases">
        <authorList>
            <person name="Mishra B."/>
        </authorList>
    </citation>
    <scope>NUCLEOTIDE SEQUENCE [LARGE SCALE GENOMIC DNA]</scope>
</reference>
<feature type="domain" description="Reverse transcriptase" evidence="1">
    <location>
        <begin position="70"/>
        <end position="194"/>
    </location>
</feature>
<name>A0A6D2ILT7_9BRAS</name>
<accession>A0A6D2ILT7</accession>
<dbReference type="Pfam" id="PF00078">
    <property type="entry name" value="RVT_1"/>
    <property type="match status" value="1"/>
</dbReference>
<dbReference type="OrthoDB" id="1932527at2759"/>
<dbReference type="AlphaFoldDB" id="A0A6D2ILT7"/>
<dbReference type="InterPro" id="IPR000477">
    <property type="entry name" value="RT_dom"/>
</dbReference>
<dbReference type="PANTHER" id="PTHR33116:SF86">
    <property type="entry name" value="REVERSE TRANSCRIPTASE DOMAIN-CONTAINING PROTEIN"/>
    <property type="match status" value="1"/>
</dbReference>
<dbReference type="Proteomes" id="UP000467841">
    <property type="component" value="Unassembled WGS sequence"/>
</dbReference>
<dbReference type="PANTHER" id="PTHR33116">
    <property type="entry name" value="REVERSE TRANSCRIPTASE ZINC-BINDING DOMAIN-CONTAINING PROTEIN-RELATED-RELATED"/>
    <property type="match status" value="1"/>
</dbReference>
<evidence type="ECO:0000313" key="2">
    <source>
        <dbReference type="EMBL" id="CAA7027603.1"/>
    </source>
</evidence>